<sequence length="84" mass="10035">MKRFMFKTEFGLDELIIKKSLNINKYFVNDVVFEYVLMSSHYLVIKKYTEKIQKTIIDKLITFAPIRDRTEKGDVIKLLDSKIK</sequence>
<reference evidence="1 2" key="1">
    <citation type="journal article" date="2018" name="Sci. Rep.">
        <title>Genomic signatures of local adaptation to the degree of environmental predictability in rotifers.</title>
        <authorList>
            <person name="Franch-Gras L."/>
            <person name="Hahn C."/>
            <person name="Garcia-Roger E.M."/>
            <person name="Carmona M.J."/>
            <person name="Serra M."/>
            <person name="Gomez A."/>
        </authorList>
    </citation>
    <scope>NUCLEOTIDE SEQUENCE [LARGE SCALE GENOMIC DNA]</scope>
    <source>
        <strain evidence="1">HYR1</strain>
    </source>
</reference>
<protein>
    <submittedName>
        <fullName evidence="1">Uncharacterized protein</fullName>
    </submittedName>
</protein>
<comment type="caution">
    <text evidence="1">The sequence shown here is derived from an EMBL/GenBank/DDBJ whole genome shotgun (WGS) entry which is preliminary data.</text>
</comment>
<accession>A0A3M7RS77</accession>
<keyword evidence="2" id="KW-1185">Reference proteome</keyword>
<dbReference type="EMBL" id="REGN01002743">
    <property type="protein sequence ID" value="RNA26416.1"/>
    <property type="molecule type" value="Genomic_DNA"/>
</dbReference>
<organism evidence="1 2">
    <name type="scientific">Brachionus plicatilis</name>
    <name type="common">Marine rotifer</name>
    <name type="synonym">Brachionus muelleri</name>
    <dbReference type="NCBI Taxonomy" id="10195"/>
    <lineage>
        <taxon>Eukaryota</taxon>
        <taxon>Metazoa</taxon>
        <taxon>Spiralia</taxon>
        <taxon>Gnathifera</taxon>
        <taxon>Rotifera</taxon>
        <taxon>Eurotatoria</taxon>
        <taxon>Monogononta</taxon>
        <taxon>Pseudotrocha</taxon>
        <taxon>Ploima</taxon>
        <taxon>Brachionidae</taxon>
        <taxon>Brachionus</taxon>
    </lineage>
</organism>
<name>A0A3M7RS77_BRAPC</name>
<gene>
    <name evidence="1" type="ORF">BpHYR1_028764</name>
</gene>
<dbReference type="AlphaFoldDB" id="A0A3M7RS77"/>
<dbReference type="Proteomes" id="UP000276133">
    <property type="component" value="Unassembled WGS sequence"/>
</dbReference>
<evidence type="ECO:0000313" key="2">
    <source>
        <dbReference type="Proteomes" id="UP000276133"/>
    </source>
</evidence>
<evidence type="ECO:0000313" key="1">
    <source>
        <dbReference type="EMBL" id="RNA26416.1"/>
    </source>
</evidence>
<proteinExistence type="predicted"/>